<evidence type="ECO:0000256" key="1">
    <source>
        <dbReference type="SAM" id="SignalP"/>
    </source>
</evidence>
<name>A0A1Z5JTR0_FISSO</name>
<feature type="chain" id="PRO_5013074549" description="Endonuclease/exonuclease/phosphatase domain-containing protein" evidence="1">
    <location>
        <begin position="18"/>
        <end position="303"/>
    </location>
</feature>
<gene>
    <name evidence="3" type="ORF">FisN_10Lh110</name>
</gene>
<evidence type="ECO:0000313" key="3">
    <source>
        <dbReference type="EMBL" id="GAX17252.1"/>
    </source>
</evidence>
<dbReference type="Pfam" id="PF03372">
    <property type="entry name" value="Exo_endo_phos"/>
    <property type="match status" value="1"/>
</dbReference>
<proteinExistence type="predicted"/>
<protein>
    <recommendedName>
        <fullName evidence="2">Endonuclease/exonuclease/phosphatase domain-containing protein</fullName>
    </recommendedName>
</protein>
<feature type="domain" description="Endonuclease/exonuclease/phosphatase" evidence="2">
    <location>
        <begin position="29"/>
        <end position="292"/>
    </location>
</feature>
<dbReference type="SUPFAM" id="SSF56219">
    <property type="entry name" value="DNase I-like"/>
    <property type="match status" value="1"/>
</dbReference>
<dbReference type="OrthoDB" id="428734at2759"/>
<dbReference type="InterPro" id="IPR036691">
    <property type="entry name" value="Endo/exonu/phosph_ase_sf"/>
</dbReference>
<dbReference type="EMBL" id="BDSP01000114">
    <property type="protein sequence ID" value="GAX17252.1"/>
    <property type="molecule type" value="Genomic_DNA"/>
</dbReference>
<sequence>MILLCFLTPFLYSIATALTSSSSQSVGIVTWNLLAPQYAVAPKYPFRDHLDWSYRQALIIDILQQSPTNDIICLQEVQVDKWEDLQAAFQDTHTTILQHVPHHPVACAILVRNAHWKVLHTESRSRALLCILEHRTSAQPWYVACVHLEAGADKDETRFNQLKSLLQRVHYHQSERHQSAPLILTGDFNLWEAAAHPIYQILATGRIPQVLPWDHQKIWLEAPSWAQQLLPLIDTQASQQQPTFAGGSILDYIWVSPVLRVEDRWKYGNVVRRGDGTYPPQSWPNEQVPSDHIPVGVLLKLNG</sequence>
<dbReference type="AlphaFoldDB" id="A0A1Z5JTR0"/>
<keyword evidence="4" id="KW-1185">Reference proteome</keyword>
<dbReference type="InParanoid" id="A0A1Z5JTR0"/>
<dbReference type="InterPro" id="IPR005135">
    <property type="entry name" value="Endo/exonuclease/phosphatase"/>
</dbReference>
<dbReference type="GO" id="GO:0000175">
    <property type="term" value="F:3'-5'-RNA exonuclease activity"/>
    <property type="evidence" value="ECO:0007669"/>
    <property type="project" value="TreeGrafter"/>
</dbReference>
<feature type="signal peptide" evidence="1">
    <location>
        <begin position="1"/>
        <end position="17"/>
    </location>
</feature>
<dbReference type="PANTHER" id="PTHR12121">
    <property type="entry name" value="CARBON CATABOLITE REPRESSOR PROTEIN 4"/>
    <property type="match status" value="1"/>
</dbReference>
<reference evidence="3 4" key="1">
    <citation type="journal article" date="2015" name="Plant Cell">
        <title>Oil accumulation by the oleaginous diatom Fistulifera solaris as revealed by the genome and transcriptome.</title>
        <authorList>
            <person name="Tanaka T."/>
            <person name="Maeda Y."/>
            <person name="Veluchamy A."/>
            <person name="Tanaka M."/>
            <person name="Abida H."/>
            <person name="Marechal E."/>
            <person name="Bowler C."/>
            <person name="Muto M."/>
            <person name="Sunaga Y."/>
            <person name="Tanaka M."/>
            <person name="Yoshino T."/>
            <person name="Taniguchi T."/>
            <person name="Fukuda Y."/>
            <person name="Nemoto M."/>
            <person name="Matsumoto M."/>
            <person name="Wong P.S."/>
            <person name="Aburatani S."/>
            <person name="Fujibuchi W."/>
        </authorList>
    </citation>
    <scope>NUCLEOTIDE SEQUENCE [LARGE SCALE GENOMIC DNA]</scope>
    <source>
        <strain evidence="3 4">JPCC DA0580</strain>
    </source>
</reference>
<dbReference type="InterPro" id="IPR050410">
    <property type="entry name" value="CCR4/nocturin_mRNA_transcr"/>
</dbReference>
<organism evidence="3 4">
    <name type="scientific">Fistulifera solaris</name>
    <name type="common">Oleaginous diatom</name>
    <dbReference type="NCBI Taxonomy" id="1519565"/>
    <lineage>
        <taxon>Eukaryota</taxon>
        <taxon>Sar</taxon>
        <taxon>Stramenopiles</taxon>
        <taxon>Ochrophyta</taxon>
        <taxon>Bacillariophyta</taxon>
        <taxon>Bacillariophyceae</taxon>
        <taxon>Bacillariophycidae</taxon>
        <taxon>Naviculales</taxon>
        <taxon>Naviculaceae</taxon>
        <taxon>Fistulifera</taxon>
    </lineage>
</organism>
<comment type="caution">
    <text evidence="3">The sequence shown here is derived from an EMBL/GenBank/DDBJ whole genome shotgun (WGS) entry which is preliminary data.</text>
</comment>
<evidence type="ECO:0000259" key="2">
    <source>
        <dbReference type="Pfam" id="PF03372"/>
    </source>
</evidence>
<dbReference type="Gene3D" id="3.60.10.10">
    <property type="entry name" value="Endonuclease/exonuclease/phosphatase"/>
    <property type="match status" value="1"/>
</dbReference>
<dbReference type="Proteomes" id="UP000198406">
    <property type="component" value="Unassembled WGS sequence"/>
</dbReference>
<dbReference type="PANTHER" id="PTHR12121:SF36">
    <property type="entry name" value="ENDONUCLEASE_EXONUCLEASE_PHOSPHATASE DOMAIN-CONTAINING PROTEIN"/>
    <property type="match status" value="1"/>
</dbReference>
<evidence type="ECO:0000313" key="4">
    <source>
        <dbReference type="Proteomes" id="UP000198406"/>
    </source>
</evidence>
<accession>A0A1Z5JTR0</accession>
<keyword evidence="1" id="KW-0732">Signal</keyword>